<dbReference type="AlphaFoldDB" id="A0A0V0GQ37"/>
<protein>
    <submittedName>
        <fullName evidence="1">Putative ovule protein</fullName>
    </submittedName>
</protein>
<name>A0A0V0GQ37_SOLCH</name>
<evidence type="ECO:0000313" key="1">
    <source>
        <dbReference type="EMBL" id="JAP09334.1"/>
    </source>
</evidence>
<feature type="non-terminal residue" evidence="1">
    <location>
        <position position="1"/>
    </location>
</feature>
<reference evidence="1" key="1">
    <citation type="submission" date="2015-12" db="EMBL/GenBank/DDBJ databases">
        <title>Gene expression during late stages of embryo sac development: a critical building block for successful pollen-pistil interactions.</title>
        <authorList>
            <person name="Liu Y."/>
            <person name="Joly V."/>
            <person name="Sabar M."/>
            <person name="Matton D.P."/>
        </authorList>
    </citation>
    <scope>NUCLEOTIDE SEQUENCE</scope>
</reference>
<proteinExistence type="predicted"/>
<organism evidence="1">
    <name type="scientific">Solanum chacoense</name>
    <name type="common">Chaco potato</name>
    <dbReference type="NCBI Taxonomy" id="4108"/>
    <lineage>
        <taxon>Eukaryota</taxon>
        <taxon>Viridiplantae</taxon>
        <taxon>Streptophyta</taxon>
        <taxon>Embryophyta</taxon>
        <taxon>Tracheophyta</taxon>
        <taxon>Spermatophyta</taxon>
        <taxon>Magnoliopsida</taxon>
        <taxon>eudicotyledons</taxon>
        <taxon>Gunneridae</taxon>
        <taxon>Pentapetalae</taxon>
        <taxon>asterids</taxon>
        <taxon>lamiids</taxon>
        <taxon>Solanales</taxon>
        <taxon>Solanaceae</taxon>
        <taxon>Solanoideae</taxon>
        <taxon>Solaneae</taxon>
        <taxon>Solanum</taxon>
    </lineage>
</organism>
<dbReference type="EMBL" id="GEDG01035200">
    <property type="protein sequence ID" value="JAP09334.1"/>
    <property type="molecule type" value="Transcribed_RNA"/>
</dbReference>
<accession>A0A0V0GQ37</accession>
<sequence>CCHGSTVNLFKHEQIEVRSANLLCTLENPSYARDTTLLQLLATLFEPLNLSWRFSACIYAYTFQLCIVE</sequence>